<dbReference type="PhylomeDB" id="A0A0G4FUH7"/>
<dbReference type="Proteomes" id="UP000041254">
    <property type="component" value="Unassembled WGS sequence"/>
</dbReference>
<sequence>MTTTVAASSPAAVPRGSGGKPCDAEFHGRCMLNMARSIRRGLPEPLPPSCSICSTRKRHSYCAKCVRRLMDRQPASLRDDGVCGICSAARAWAKGGSSIGLSYVTHVAQWLGGDITLTLIYRASSHGSTYGHLLHCVGDRRGLVFVIRKKTYVFGCCISGGLQPPDDPTDSYHYYRCDVWWFSLAGHFKRPTKIDISPQWQLLVVAGREGAASGASVRIGGHLWLGCGSSGSGGGPAADIRRCSQLTVPQWVPEGYQGVRDGRGSVYLGGTFDFVADEVEVLCVQ</sequence>
<evidence type="ECO:0000313" key="3">
    <source>
        <dbReference type="Proteomes" id="UP000041254"/>
    </source>
</evidence>
<organism evidence="2 3">
    <name type="scientific">Vitrella brassicaformis (strain CCMP3155)</name>
    <dbReference type="NCBI Taxonomy" id="1169540"/>
    <lineage>
        <taxon>Eukaryota</taxon>
        <taxon>Sar</taxon>
        <taxon>Alveolata</taxon>
        <taxon>Colpodellida</taxon>
        <taxon>Vitrellaceae</taxon>
        <taxon>Vitrella</taxon>
    </lineage>
</organism>
<feature type="region of interest" description="Disordered" evidence="1">
    <location>
        <begin position="1"/>
        <end position="20"/>
    </location>
</feature>
<proteinExistence type="predicted"/>
<evidence type="ECO:0000313" key="2">
    <source>
        <dbReference type="EMBL" id="CEM18524.1"/>
    </source>
</evidence>
<protein>
    <recommendedName>
        <fullName evidence="4">TLDc domain-containing protein</fullName>
    </recommendedName>
</protein>
<dbReference type="OrthoDB" id="26679at2759"/>
<accession>A0A0G4FUH7</accession>
<dbReference type="AlphaFoldDB" id="A0A0G4FUH7"/>
<name>A0A0G4FUH7_VITBC</name>
<keyword evidence="3" id="KW-1185">Reference proteome</keyword>
<gene>
    <name evidence="2" type="ORF">Vbra_5960</name>
</gene>
<dbReference type="VEuPathDB" id="CryptoDB:Vbra_5960"/>
<dbReference type="EMBL" id="CDMY01000502">
    <property type="protein sequence ID" value="CEM18524.1"/>
    <property type="molecule type" value="Genomic_DNA"/>
</dbReference>
<dbReference type="InParanoid" id="A0A0G4FUH7"/>
<reference evidence="2 3" key="1">
    <citation type="submission" date="2014-11" db="EMBL/GenBank/DDBJ databases">
        <authorList>
            <person name="Zhu J."/>
            <person name="Qi W."/>
            <person name="Song R."/>
        </authorList>
    </citation>
    <scope>NUCLEOTIDE SEQUENCE [LARGE SCALE GENOMIC DNA]</scope>
</reference>
<feature type="compositionally biased region" description="Low complexity" evidence="1">
    <location>
        <begin position="1"/>
        <end position="14"/>
    </location>
</feature>
<evidence type="ECO:0000256" key="1">
    <source>
        <dbReference type="SAM" id="MobiDB-lite"/>
    </source>
</evidence>
<evidence type="ECO:0008006" key="4">
    <source>
        <dbReference type="Google" id="ProtNLM"/>
    </source>
</evidence>